<evidence type="ECO:0000256" key="1">
    <source>
        <dbReference type="ARBA" id="ARBA00004496"/>
    </source>
</evidence>
<dbReference type="Pfam" id="PF01135">
    <property type="entry name" value="PCMT"/>
    <property type="match status" value="1"/>
</dbReference>
<organism evidence="12 13">
    <name type="scientific">Ornithinimicrobium cerasi</name>
    <dbReference type="NCBI Taxonomy" id="2248773"/>
    <lineage>
        <taxon>Bacteria</taxon>
        <taxon>Bacillati</taxon>
        <taxon>Actinomycetota</taxon>
        <taxon>Actinomycetes</taxon>
        <taxon>Micrococcales</taxon>
        <taxon>Ornithinimicrobiaceae</taxon>
        <taxon>Ornithinimicrobium</taxon>
    </lineage>
</organism>
<evidence type="ECO:0000313" key="12">
    <source>
        <dbReference type="EMBL" id="SOC58206.1"/>
    </source>
</evidence>
<evidence type="ECO:0000256" key="2">
    <source>
        <dbReference type="ARBA" id="ARBA00005369"/>
    </source>
</evidence>
<keyword evidence="13" id="KW-1185">Reference proteome</keyword>
<dbReference type="PANTHER" id="PTHR11579">
    <property type="entry name" value="PROTEIN-L-ISOASPARTATE O-METHYLTRANSFERASE"/>
    <property type="match status" value="1"/>
</dbReference>
<evidence type="ECO:0000256" key="10">
    <source>
        <dbReference type="ARBA" id="ARBA00031323"/>
    </source>
</evidence>
<keyword evidence="5" id="KW-0963">Cytoplasm</keyword>
<protein>
    <recommendedName>
        <fullName evidence="4">Protein-L-isoaspartate O-methyltransferase</fullName>
        <ecNumber evidence="3">2.1.1.77</ecNumber>
    </recommendedName>
    <alternativeName>
        <fullName evidence="11">L-isoaspartyl protein carboxyl methyltransferase</fullName>
    </alternativeName>
    <alternativeName>
        <fullName evidence="9">Protein L-isoaspartyl methyltransferase</fullName>
    </alternativeName>
    <alternativeName>
        <fullName evidence="10">Protein-beta-aspartate methyltransferase</fullName>
    </alternativeName>
</protein>
<dbReference type="InterPro" id="IPR029063">
    <property type="entry name" value="SAM-dependent_MTases_sf"/>
</dbReference>
<dbReference type="PANTHER" id="PTHR11579:SF0">
    <property type="entry name" value="PROTEIN-L-ISOASPARTATE(D-ASPARTATE) O-METHYLTRANSFERASE"/>
    <property type="match status" value="1"/>
</dbReference>
<dbReference type="SUPFAM" id="SSF53335">
    <property type="entry name" value="S-adenosyl-L-methionine-dependent methyltransferases"/>
    <property type="match status" value="1"/>
</dbReference>
<keyword evidence="6 12" id="KW-0489">Methyltransferase</keyword>
<accession>A0A285VY65</accession>
<reference evidence="13" key="1">
    <citation type="submission" date="2017-08" db="EMBL/GenBank/DDBJ databases">
        <authorList>
            <person name="Varghese N."/>
            <person name="Submissions S."/>
        </authorList>
    </citation>
    <scope>NUCLEOTIDE SEQUENCE [LARGE SCALE GENOMIC DNA]</scope>
    <source>
        <strain evidence="13">USBA17B2</strain>
    </source>
</reference>
<comment type="subcellular location">
    <subcellularLocation>
        <location evidence="1">Cytoplasm</location>
    </subcellularLocation>
</comment>
<keyword evidence="8" id="KW-0949">S-adenosyl-L-methionine</keyword>
<dbReference type="GO" id="GO:0005737">
    <property type="term" value="C:cytoplasm"/>
    <property type="evidence" value="ECO:0007669"/>
    <property type="project" value="UniProtKB-SubCell"/>
</dbReference>
<evidence type="ECO:0000256" key="9">
    <source>
        <dbReference type="ARBA" id="ARBA00030757"/>
    </source>
</evidence>
<dbReference type="CDD" id="cd02440">
    <property type="entry name" value="AdoMet_MTases"/>
    <property type="match status" value="1"/>
</dbReference>
<name>A0A285VY65_9MICO</name>
<comment type="similarity">
    <text evidence="2">Belongs to the methyltransferase superfamily. L-isoaspartyl/D-aspartyl protein methyltransferase family.</text>
</comment>
<dbReference type="RefSeq" id="WP_097189354.1">
    <property type="nucleotide sequence ID" value="NZ_OBQK01000025.1"/>
</dbReference>
<sequence>MSRAGRRVSVAMNATPRADYLPPDVRHRAAEDAPFPIGHGATNSQPSTVAAMLQLLDPRPGDSVLDVGAGSGWTTAILARLVGSGGSVLGLEIVPDLAEVAAERMSRHDLTWATVEVPAAGVLGDPDRAPFDRILVSAMAQELPEALVAQLRVGGRLVAPVQGRMLVVDRTPSGVRTSQAPGYYRFVPLR</sequence>
<dbReference type="AlphaFoldDB" id="A0A285VY65"/>
<evidence type="ECO:0000256" key="4">
    <source>
        <dbReference type="ARBA" id="ARBA00013346"/>
    </source>
</evidence>
<dbReference type="Proteomes" id="UP000219688">
    <property type="component" value="Unassembled WGS sequence"/>
</dbReference>
<dbReference type="GO" id="GO:0032259">
    <property type="term" value="P:methylation"/>
    <property type="evidence" value="ECO:0007669"/>
    <property type="project" value="UniProtKB-KW"/>
</dbReference>
<dbReference type="GO" id="GO:0004719">
    <property type="term" value="F:protein-L-isoaspartate (D-aspartate) O-methyltransferase activity"/>
    <property type="evidence" value="ECO:0007669"/>
    <property type="project" value="UniProtKB-EC"/>
</dbReference>
<proteinExistence type="inferred from homology"/>
<keyword evidence="7 12" id="KW-0808">Transferase</keyword>
<evidence type="ECO:0000256" key="8">
    <source>
        <dbReference type="ARBA" id="ARBA00022691"/>
    </source>
</evidence>
<evidence type="ECO:0000313" key="13">
    <source>
        <dbReference type="Proteomes" id="UP000219688"/>
    </source>
</evidence>
<evidence type="ECO:0000256" key="6">
    <source>
        <dbReference type="ARBA" id="ARBA00022603"/>
    </source>
</evidence>
<gene>
    <name evidence="12" type="ORF">SAMN05421879_1254</name>
</gene>
<evidence type="ECO:0000256" key="11">
    <source>
        <dbReference type="ARBA" id="ARBA00031350"/>
    </source>
</evidence>
<dbReference type="EC" id="2.1.1.77" evidence="3"/>
<dbReference type="EMBL" id="OBQK01000025">
    <property type="protein sequence ID" value="SOC58206.1"/>
    <property type="molecule type" value="Genomic_DNA"/>
</dbReference>
<evidence type="ECO:0000256" key="7">
    <source>
        <dbReference type="ARBA" id="ARBA00022679"/>
    </source>
</evidence>
<evidence type="ECO:0000256" key="3">
    <source>
        <dbReference type="ARBA" id="ARBA00011890"/>
    </source>
</evidence>
<dbReference type="Gene3D" id="3.40.50.150">
    <property type="entry name" value="Vaccinia Virus protein VP39"/>
    <property type="match status" value="1"/>
</dbReference>
<evidence type="ECO:0000256" key="5">
    <source>
        <dbReference type="ARBA" id="ARBA00022490"/>
    </source>
</evidence>
<dbReference type="InterPro" id="IPR000682">
    <property type="entry name" value="PCMT"/>
</dbReference>